<dbReference type="PANTHER" id="PTHR13847">
    <property type="entry name" value="SARCOSINE DEHYDROGENASE-RELATED"/>
    <property type="match status" value="1"/>
</dbReference>
<dbReference type="RefSeq" id="WP_022626692.1">
    <property type="nucleotide sequence ID" value="NZ_ATAE01000005.1"/>
</dbReference>
<dbReference type="PATRIC" id="fig|1188261.3.peg.280"/>
<dbReference type="Gene3D" id="3.30.9.10">
    <property type="entry name" value="D-Amino Acid Oxidase, subunit A, domain 2"/>
    <property type="match status" value="1"/>
</dbReference>
<dbReference type="Proteomes" id="UP000017170">
    <property type="component" value="Unassembled WGS sequence"/>
</dbReference>
<dbReference type="SUPFAM" id="SSF51905">
    <property type="entry name" value="FAD/NAD(P)-binding domain"/>
    <property type="match status" value="1"/>
</dbReference>
<dbReference type="EMBL" id="ATAE01000005">
    <property type="protein sequence ID" value="ERN54589.1"/>
    <property type="molecule type" value="Genomic_DNA"/>
</dbReference>
<sequence length="409" mass="46338">MDLQNGNYYWPTTVEDPPSFPRLEENIKCDVLIIGGGSSGAQTAYMLADSGLDVVVVEKNSCGQGSTTTNTALIQYAGDKTFKELINSFGENIAIRHLKNCEKVINQMESIAGKLTRDISFKRRDSLYCASDEAGVREISEEYALYKKYGFDILHLTEDQIAARYPFKRKSGLYFLNDAEMNPLAFTYGLLEEAVSKGVRVFEHTMIKGKKPTSKEVTVFTDKEYKIIAKQVIVAAGYEGLEFKHEKNTVISSTYSIVTCPVQDLSPWYKQTLLWETARPYIYARTTPDNRIIIGGLDESYTKAEERDKKLLNKSEQLLTECQKLFPQFNIQTEYKMASFYGGTHDGMPIIGCYEDQPNIYYLYAYGDNGTVYNMVFANIISSFITKGSHPDLELYLQSRPTQQKPFAL</sequence>
<dbReference type="PRINTS" id="PR00411">
    <property type="entry name" value="PNDRDTASEI"/>
</dbReference>
<dbReference type="Pfam" id="PF01266">
    <property type="entry name" value="DAO"/>
    <property type="match status" value="1"/>
</dbReference>
<gene>
    <name evidence="2" type="ORF">A33I_04400</name>
</gene>
<reference evidence="2 3" key="1">
    <citation type="journal article" date="2013" name="Genome Announc.">
        <title>Genome Sequence of the Extreme Obligate Alkaliphile Bacillus marmarensis Strain DSM 21297.</title>
        <authorList>
            <person name="Wernick D.G."/>
            <person name="Choi K.Y."/>
            <person name="Tat C.A."/>
            <person name="Lafontaine Rivera J.G."/>
            <person name="Liao J.C."/>
        </authorList>
    </citation>
    <scope>NUCLEOTIDE SEQUENCE [LARGE SCALE GENOMIC DNA]</scope>
    <source>
        <strain evidence="2 3">DSM 21297</strain>
    </source>
</reference>
<dbReference type="InterPro" id="IPR036188">
    <property type="entry name" value="FAD/NAD-bd_sf"/>
</dbReference>
<dbReference type="PANTHER" id="PTHR13847:SF201">
    <property type="entry name" value="PUTATIBE OXIDOREDUCTASE"/>
    <property type="match status" value="1"/>
</dbReference>
<comment type="caution">
    <text evidence="2">The sequence shown here is derived from an EMBL/GenBank/DDBJ whole genome shotgun (WGS) entry which is preliminary data.</text>
</comment>
<evidence type="ECO:0000259" key="1">
    <source>
        <dbReference type="Pfam" id="PF01266"/>
    </source>
</evidence>
<keyword evidence="3" id="KW-1185">Reference proteome</keyword>
<name>U6SSA6_9BACI</name>
<dbReference type="AlphaFoldDB" id="U6SSA6"/>
<dbReference type="InterPro" id="IPR006076">
    <property type="entry name" value="FAD-dep_OxRdtase"/>
</dbReference>
<dbReference type="Gene3D" id="3.50.50.60">
    <property type="entry name" value="FAD/NAD(P)-binding domain"/>
    <property type="match status" value="1"/>
</dbReference>
<organism evidence="2 3">
    <name type="scientific">Alkalihalophilus marmarensis DSM 21297</name>
    <dbReference type="NCBI Taxonomy" id="1188261"/>
    <lineage>
        <taxon>Bacteria</taxon>
        <taxon>Bacillati</taxon>
        <taxon>Bacillota</taxon>
        <taxon>Bacilli</taxon>
        <taxon>Bacillales</taxon>
        <taxon>Bacillaceae</taxon>
        <taxon>Alkalihalophilus</taxon>
    </lineage>
</organism>
<evidence type="ECO:0000313" key="2">
    <source>
        <dbReference type="EMBL" id="ERN54589.1"/>
    </source>
</evidence>
<dbReference type="GO" id="GO:0005737">
    <property type="term" value="C:cytoplasm"/>
    <property type="evidence" value="ECO:0007669"/>
    <property type="project" value="TreeGrafter"/>
</dbReference>
<protein>
    <recommendedName>
        <fullName evidence="1">FAD dependent oxidoreductase domain-containing protein</fullName>
    </recommendedName>
</protein>
<proteinExistence type="predicted"/>
<feature type="domain" description="FAD dependent oxidoreductase" evidence="1">
    <location>
        <begin position="30"/>
        <end position="373"/>
    </location>
</feature>
<evidence type="ECO:0000313" key="3">
    <source>
        <dbReference type="Proteomes" id="UP000017170"/>
    </source>
</evidence>
<accession>U6SSA6</accession>